<feature type="domain" description="Putative auto-transporter adhesin head GIN" evidence="2">
    <location>
        <begin position="40"/>
        <end position="259"/>
    </location>
</feature>
<organism evidence="3 4">
    <name type="scientific">Winogradskyella maritima</name>
    <dbReference type="NCBI Taxonomy" id="1517766"/>
    <lineage>
        <taxon>Bacteria</taxon>
        <taxon>Pseudomonadati</taxon>
        <taxon>Bacteroidota</taxon>
        <taxon>Flavobacteriia</taxon>
        <taxon>Flavobacteriales</taxon>
        <taxon>Flavobacteriaceae</taxon>
        <taxon>Winogradskyella</taxon>
    </lineage>
</organism>
<dbReference type="Proteomes" id="UP001595812">
    <property type="component" value="Unassembled WGS sequence"/>
</dbReference>
<comment type="caution">
    <text evidence="3">The sequence shown here is derived from an EMBL/GenBank/DDBJ whole genome shotgun (WGS) entry which is preliminary data.</text>
</comment>
<feature type="chain" id="PRO_5046870719" evidence="1">
    <location>
        <begin position="21"/>
        <end position="277"/>
    </location>
</feature>
<name>A0ABV8AIY7_9FLAO</name>
<gene>
    <name evidence="3" type="ORF">ACFOSX_11485</name>
</gene>
<sequence length="277" mass="30561">MKRYIIGLVLVLGAFSVSDAQDEKIKGDRNVTVKQTYLDAFQGLIISTELDIDLVYNAKPSVEIEADDNLHDVIVFEVSDGVLSIGATKRITSRRKLNITINYSEPLNLIEVHDKSELHSLTSLELNDVELTTTGNSKTYLNIKAKNFKYTSEGKSKMRLNLSADSTAIVLSDDSKLEALINSPSATYDLYQRADADIEGDAENVSFRIDNSSNFKGKNYTIMVASLLIEGNSDATLHVEDSISINASGDSEIYLFGEPKISLDTFTGTCKLQKKEL</sequence>
<keyword evidence="1" id="KW-0732">Signal</keyword>
<keyword evidence="4" id="KW-1185">Reference proteome</keyword>
<dbReference type="InterPro" id="IPR021255">
    <property type="entry name" value="DUF2807"/>
</dbReference>
<feature type="signal peptide" evidence="1">
    <location>
        <begin position="1"/>
        <end position="20"/>
    </location>
</feature>
<evidence type="ECO:0000313" key="4">
    <source>
        <dbReference type="Proteomes" id="UP001595812"/>
    </source>
</evidence>
<proteinExistence type="predicted"/>
<evidence type="ECO:0000313" key="3">
    <source>
        <dbReference type="EMBL" id="MFC3877848.1"/>
    </source>
</evidence>
<accession>A0ABV8AIY7</accession>
<dbReference type="Pfam" id="PF10988">
    <property type="entry name" value="DUF2807"/>
    <property type="match status" value="1"/>
</dbReference>
<evidence type="ECO:0000259" key="2">
    <source>
        <dbReference type="Pfam" id="PF10988"/>
    </source>
</evidence>
<evidence type="ECO:0000256" key="1">
    <source>
        <dbReference type="SAM" id="SignalP"/>
    </source>
</evidence>
<protein>
    <submittedName>
        <fullName evidence="3">GIN domain-containing protein</fullName>
    </submittedName>
</protein>
<dbReference type="RefSeq" id="WP_386101049.1">
    <property type="nucleotide sequence ID" value="NZ_JBHSAT010000020.1"/>
</dbReference>
<dbReference type="EMBL" id="JBHSAT010000020">
    <property type="protein sequence ID" value="MFC3877848.1"/>
    <property type="molecule type" value="Genomic_DNA"/>
</dbReference>
<reference evidence="4" key="1">
    <citation type="journal article" date="2019" name="Int. J. Syst. Evol. Microbiol.">
        <title>The Global Catalogue of Microorganisms (GCM) 10K type strain sequencing project: providing services to taxonomists for standard genome sequencing and annotation.</title>
        <authorList>
            <consortium name="The Broad Institute Genomics Platform"/>
            <consortium name="The Broad Institute Genome Sequencing Center for Infectious Disease"/>
            <person name="Wu L."/>
            <person name="Ma J."/>
        </authorList>
    </citation>
    <scope>NUCLEOTIDE SEQUENCE [LARGE SCALE GENOMIC DNA]</scope>
    <source>
        <strain evidence="4">CECT 8979</strain>
    </source>
</reference>
<dbReference type="Gene3D" id="2.160.20.120">
    <property type="match status" value="1"/>
</dbReference>